<dbReference type="AlphaFoldDB" id="A0A124DYH2"/>
<feature type="signal peptide" evidence="2">
    <location>
        <begin position="1"/>
        <end position="23"/>
    </location>
</feature>
<evidence type="ECO:0000256" key="2">
    <source>
        <dbReference type="SAM" id="SignalP"/>
    </source>
</evidence>
<feature type="compositionally biased region" description="Polar residues" evidence="1">
    <location>
        <begin position="52"/>
        <end position="84"/>
    </location>
</feature>
<keyword evidence="2" id="KW-0732">Signal</keyword>
<evidence type="ECO:0000256" key="1">
    <source>
        <dbReference type="SAM" id="MobiDB-lite"/>
    </source>
</evidence>
<protein>
    <recommendedName>
        <fullName evidence="5">Lipoprotein</fullName>
    </recommendedName>
</protein>
<accession>A0A124DYH2</accession>
<comment type="caution">
    <text evidence="3">The sequence shown here is derived from an EMBL/GenBank/DDBJ whole genome shotgun (WGS) entry which is preliminary data.</text>
</comment>
<organism evidence="3 4">
    <name type="scientific">Paenibacillus amylolyticus</name>
    <dbReference type="NCBI Taxonomy" id="1451"/>
    <lineage>
        <taxon>Bacteria</taxon>
        <taxon>Bacillati</taxon>
        <taxon>Bacillota</taxon>
        <taxon>Bacilli</taxon>
        <taxon>Bacillales</taxon>
        <taxon>Paenibacillaceae</taxon>
        <taxon>Paenibacillus</taxon>
    </lineage>
</organism>
<dbReference type="Proteomes" id="UP000069697">
    <property type="component" value="Unassembled WGS sequence"/>
</dbReference>
<proteinExistence type="predicted"/>
<dbReference type="RefSeq" id="WP_062836630.1">
    <property type="nucleotide sequence ID" value="NZ_BCNV01000005.1"/>
</dbReference>
<sequence>MNMNIKKSALCMSVLCISLLLSACGAKNNNESVQEHAYPQSKQPIEEAGESSVPNADAKNNNDQGSTSGDEGKPTAQSESTEPSEQIDIVIDQSEKPMEGNSFDFGIKQVPKGYALTEMRWTSNTVTIVNSLQEAIEHGGNGEEGFYFSGNGQFSGFIYSDEMKGERGKATFVFTNDEGNEILSEKEITLK</sequence>
<dbReference type="EMBL" id="BCNV01000005">
    <property type="protein sequence ID" value="GAS84184.1"/>
    <property type="molecule type" value="Genomic_DNA"/>
</dbReference>
<evidence type="ECO:0008006" key="5">
    <source>
        <dbReference type="Google" id="ProtNLM"/>
    </source>
</evidence>
<dbReference type="PROSITE" id="PS51257">
    <property type="entry name" value="PROKAR_LIPOPROTEIN"/>
    <property type="match status" value="1"/>
</dbReference>
<evidence type="ECO:0000313" key="3">
    <source>
        <dbReference type="EMBL" id="GAS84184.1"/>
    </source>
</evidence>
<gene>
    <name evidence="3" type="ORF">PAHA3_4287</name>
</gene>
<reference evidence="3 4" key="1">
    <citation type="journal article" date="2016" name="Genome Announc.">
        <title>Draft Genome Sequence of Paenibacillus amylolyticus Heshi-A3, Isolated from Fermented Rice Bran in a Japanese Fermented Seafood Dish.</title>
        <authorList>
            <person name="Akuzawa S."/>
            <person name="Nagaoka J."/>
            <person name="Kanekatsu M."/>
            <person name="Kubota E."/>
            <person name="Ohtake R."/>
            <person name="Suzuki T."/>
            <person name="Kanesaki Y."/>
        </authorList>
    </citation>
    <scope>NUCLEOTIDE SEQUENCE [LARGE SCALE GENOMIC DNA]</scope>
    <source>
        <strain evidence="3 4">Heshi-A3</strain>
    </source>
</reference>
<name>A0A124DYH2_PAEAM</name>
<evidence type="ECO:0000313" key="4">
    <source>
        <dbReference type="Proteomes" id="UP000069697"/>
    </source>
</evidence>
<feature type="region of interest" description="Disordered" evidence="1">
    <location>
        <begin position="35"/>
        <end position="86"/>
    </location>
</feature>
<feature type="chain" id="PRO_5038835284" description="Lipoprotein" evidence="2">
    <location>
        <begin position="24"/>
        <end position="191"/>
    </location>
</feature>
<reference evidence="4" key="2">
    <citation type="submission" date="2016-01" db="EMBL/GenBank/DDBJ databases">
        <title>Draft Genome Sequence of Paenibacillus amylolyticus Heshi-A3 that Was Isolated from Fermented Rice Bran with Aging Salted Mackerel, Which Was Named Heshiko as Traditional Fermented Seafood in Japan.</title>
        <authorList>
            <person name="Akuzawa S."/>
            <person name="Nakagawa J."/>
            <person name="Kanekatsu T."/>
            <person name="Kubota E."/>
            <person name="Ohtake R."/>
            <person name="Suzuki T."/>
            <person name="Kanesaki Y."/>
        </authorList>
    </citation>
    <scope>NUCLEOTIDE SEQUENCE [LARGE SCALE GENOMIC DNA]</scope>
    <source>
        <strain evidence="4">Heshi-A3</strain>
    </source>
</reference>